<gene>
    <name evidence="13" type="ORF">LX69_02912</name>
</gene>
<dbReference type="InterPro" id="IPR005702">
    <property type="entry name" value="Wzc-like_C"/>
</dbReference>
<keyword evidence="14" id="KW-1185">Reference proteome</keyword>
<feature type="transmembrane region" description="Helical" evidence="10">
    <location>
        <begin position="33"/>
        <end position="52"/>
    </location>
</feature>
<dbReference type="SUPFAM" id="SSF52540">
    <property type="entry name" value="P-loop containing nucleoside triphosphate hydrolases"/>
    <property type="match status" value="1"/>
</dbReference>
<keyword evidence="10" id="KW-0812">Transmembrane</keyword>
<evidence type="ECO:0000259" key="11">
    <source>
        <dbReference type="Pfam" id="PF13614"/>
    </source>
</evidence>
<proteinExistence type="inferred from homology"/>
<evidence type="ECO:0000256" key="7">
    <source>
        <dbReference type="ARBA" id="ARBA00022840"/>
    </source>
</evidence>
<evidence type="ECO:0000259" key="12">
    <source>
        <dbReference type="Pfam" id="PF13807"/>
    </source>
</evidence>
<reference evidence="13 14" key="1">
    <citation type="submission" date="2018-06" db="EMBL/GenBank/DDBJ databases">
        <title>Genomic Encyclopedia of Archaeal and Bacterial Type Strains, Phase II (KMG-II): from individual species to whole genera.</title>
        <authorList>
            <person name="Goeker M."/>
        </authorList>
    </citation>
    <scope>NUCLEOTIDE SEQUENCE [LARGE SCALE GENOMIC DNA]</scope>
    <source>
        <strain evidence="13 14">DSM 6779</strain>
    </source>
</reference>
<comment type="similarity">
    <text evidence="1">Belongs to the CpsD/CapB family.</text>
</comment>
<evidence type="ECO:0000256" key="9">
    <source>
        <dbReference type="ARBA" id="ARBA00051245"/>
    </source>
</evidence>
<keyword evidence="7" id="KW-0067">ATP-binding</keyword>
<keyword evidence="10" id="KW-0472">Membrane</keyword>
<evidence type="ECO:0000256" key="2">
    <source>
        <dbReference type="ARBA" id="ARBA00008883"/>
    </source>
</evidence>
<dbReference type="GO" id="GO:0004715">
    <property type="term" value="F:non-membrane spanning protein tyrosine kinase activity"/>
    <property type="evidence" value="ECO:0007669"/>
    <property type="project" value="UniProtKB-EC"/>
</dbReference>
<dbReference type="EC" id="2.7.10.2" evidence="3"/>
<dbReference type="InterPro" id="IPR050445">
    <property type="entry name" value="Bact_polysacc_biosynth/exp"/>
</dbReference>
<protein>
    <recommendedName>
        <fullName evidence="3">non-specific protein-tyrosine kinase</fullName>
        <ecNumber evidence="3">2.7.10.2</ecNumber>
    </recommendedName>
</protein>
<evidence type="ECO:0000313" key="13">
    <source>
        <dbReference type="EMBL" id="PZX12321.1"/>
    </source>
</evidence>
<comment type="catalytic activity">
    <reaction evidence="9">
        <text>L-tyrosyl-[protein] + ATP = O-phospho-L-tyrosyl-[protein] + ADP + H(+)</text>
        <dbReference type="Rhea" id="RHEA:10596"/>
        <dbReference type="Rhea" id="RHEA-COMP:10136"/>
        <dbReference type="Rhea" id="RHEA-COMP:20101"/>
        <dbReference type="ChEBI" id="CHEBI:15378"/>
        <dbReference type="ChEBI" id="CHEBI:30616"/>
        <dbReference type="ChEBI" id="CHEBI:46858"/>
        <dbReference type="ChEBI" id="CHEBI:61978"/>
        <dbReference type="ChEBI" id="CHEBI:456216"/>
        <dbReference type="EC" id="2.7.10.2"/>
    </reaction>
</comment>
<sequence>MTTPDQRIPPPSPSSPQDGMLSFKRLLGMAVRYWYFFAISIPIAMAAVWVYHHYTIPIYHAQATLLFKGTDERVMPTTNIIGGVGLSPEDRKIENQTFLLKSQRIARKTIDRLDYGIEYYAKGRVKDTEVYHTAPFEVVIDSLAPQLLDSEITIAFDDDDRIHLTIQAEGGRLYRYADHQVTGSSGAINFKTTLGWDVPLVTPFASFRIRKAGTGSFAGKSYYVVFRAHSDLASMYRGRLSVTNYREGSSIMFLGVTGPTPEKLRRYLDVLCQVVIEHNLMQKNDIADRSLHFIQKQLEMIADTLDRTQNLLLNFRKNHKITEPLNAGKQMASQYYELDKQRQSVALRSYYFNLLKKKLVEDPFSTDFMLPAFSDMNYDFVSTMVTELLTLNNEMAEFSAQANDTNPYLTALRGRIAVARDNLMVSIDKALESLAIEDRMLAGQMTGVDNRMDELPDIEKEYLRIERNYKLNDAIYTFLLQKNSETQITKASNSPDNEVVDQAVMGGIVSPNKRSNYTRALMLALAIPIGLILLIEFLNVRIRGTEDLTHLAPHLPVLGQIPHSRLDGQNVIVNSPNSNIAEAFRSIRTRLNFLSVDKPVKVIAITSTNTGDGKTFVSMNLASAYAVSGKKTIVLGFDLRRPKMTELFQLDNRAGISNFLIGQSALPDICYATSQPLLHVMPAGEVPPNPAELIGSSHTAELFEYLRKTYEVIVVDLPPVGVVSDGRLVFPFADALLYITRFNHTRKDHFQQTVRYLADEQIRSMGLLFNDVELPGQGYGSYYSDYYVKG</sequence>
<evidence type="ECO:0000313" key="14">
    <source>
        <dbReference type="Proteomes" id="UP000249239"/>
    </source>
</evidence>
<dbReference type="RefSeq" id="WP_111446727.1">
    <property type="nucleotide sequence ID" value="NZ_QKZK01000032.1"/>
</dbReference>
<dbReference type="OrthoDB" id="9794577at2"/>
<dbReference type="EMBL" id="QKZK01000032">
    <property type="protein sequence ID" value="PZX12321.1"/>
    <property type="molecule type" value="Genomic_DNA"/>
</dbReference>
<evidence type="ECO:0000256" key="1">
    <source>
        <dbReference type="ARBA" id="ARBA00007316"/>
    </source>
</evidence>
<evidence type="ECO:0000256" key="3">
    <source>
        <dbReference type="ARBA" id="ARBA00011903"/>
    </source>
</evidence>
<comment type="caution">
    <text evidence="13">The sequence shown here is derived from an EMBL/GenBank/DDBJ whole genome shotgun (WGS) entry which is preliminary data.</text>
</comment>
<evidence type="ECO:0000256" key="4">
    <source>
        <dbReference type="ARBA" id="ARBA00022679"/>
    </source>
</evidence>
<dbReference type="NCBIfam" id="TIGR01007">
    <property type="entry name" value="eps_fam"/>
    <property type="match status" value="1"/>
</dbReference>
<dbReference type="Gene3D" id="3.40.50.300">
    <property type="entry name" value="P-loop containing nucleotide triphosphate hydrolases"/>
    <property type="match status" value="1"/>
</dbReference>
<dbReference type="GO" id="GO:0042802">
    <property type="term" value="F:identical protein binding"/>
    <property type="evidence" value="ECO:0007669"/>
    <property type="project" value="UniProtKB-ARBA"/>
</dbReference>
<name>A0A2W7MXD8_9BACT</name>
<organism evidence="13 14">
    <name type="scientific">Breznakibacter xylanolyticus</name>
    <dbReference type="NCBI Taxonomy" id="990"/>
    <lineage>
        <taxon>Bacteria</taxon>
        <taxon>Pseudomonadati</taxon>
        <taxon>Bacteroidota</taxon>
        <taxon>Bacteroidia</taxon>
        <taxon>Marinilabiliales</taxon>
        <taxon>Marinilabiliaceae</taxon>
        <taxon>Breznakibacter</taxon>
    </lineage>
</organism>
<dbReference type="InterPro" id="IPR025669">
    <property type="entry name" value="AAA_dom"/>
</dbReference>
<dbReference type="Pfam" id="PF13807">
    <property type="entry name" value="GNVR"/>
    <property type="match status" value="1"/>
</dbReference>
<feature type="domain" description="Tyrosine-protein kinase G-rich" evidence="12">
    <location>
        <begin position="458"/>
        <end position="534"/>
    </location>
</feature>
<dbReference type="FunFam" id="3.40.50.300:FF:000527">
    <property type="entry name" value="Tyrosine-protein kinase etk"/>
    <property type="match status" value="1"/>
</dbReference>
<keyword evidence="5" id="KW-0547">Nucleotide-binding</keyword>
<keyword evidence="4" id="KW-0808">Transferase</keyword>
<dbReference type="PANTHER" id="PTHR32309:SF13">
    <property type="entry name" value="FERRIC ENTEROBACTIN TRANSPORT PROTEIN FEPE"/>
    <property type="match status" value="1"/>
</dbReference>
<keyword evidence="8" id="KW-0829">Tyrosine-protein kinase</keyword>
<dbReference type="Pfam" id="PF13614">
    <property type="entry name" value="AAA_31"/>
    <property type="match status" value="1"/>
</dbReference>
<dbReference type="GO" id="GO:0005524">
    <property type="term" value="F:ATP binding"/>
    <property type="evidence" value="ECO:0007669"/>
    <property type="project" value="UniProtKB-KW"/>
</dbReference>
<dbReference type="Proteomes" id="UP000249239">
    <property type="component" value="Unassembled WGS sequence"/>
</dbReference>
<evidence type="ECO:0000256" key="6">
    <source>
        <dbReference type="ARBA" id="ARBA00022777"/>
    </source>
</evidence>
<dbReference type="InterPro" id="IPR027417">
    <property type="entry name" value="P-loop_NTPase"/>
</dbReference>
<comment type="similarity">
    <text evidence="2">Belongs to the etk/wzc family.</text>
</comment>
<accession>A0A2W7MXD8</accession>
<evidence type="ECO:0000256" key="5">
    <source>
        <dbReference type="ARBA" id="ARBA00022741"/>
    </source>
</evidence>
<evidence type="ECO:0000256" key="10">
    <source>
        <dbReference type="SAM" id="Phobius"/>
    </source>
</evidence>
<dbReference type="GO" id="GO:0005886">
    <property type="term" value="C:plasma membrane"/>
    <property type="evidence" value="ECO:0007669"/>
    <property type="project" value="TreeGrafter"/>
</dbReference>
<evidence type="ECO:0000256" key="8">
    <source>
        <dbReference type="ARBA" id="ARBA00023137"/>
    </source>
</evidence>
<keyword evidence="10" id="KW-1133">Transmembrane helix</keyword>
<dbReference type="AlphaFoldDB" id="A0A2W7MXD8"/>
<feature type="domain" description="AAA" evidence="11">
    <location>
        <begin position="601"/>
        <end position="720"/>
    </location>
</feature>
<dbReference type="PANTHER" id="PTHR32309">
    <property type="entry name" value="TYROSINE-PROTEIN KINASE"/>
    <property type="match status" value="1"/>
</dbReference>
<dbReference type="CDD" id="cd05387">
    <property type="entry name" value="BY-kinase"/>
    <property type="match status" value="1"/>
</dbReference>
<keyword evidence="6" id="KW-0418">Kinase</keyword>
<dbReference type="InterPro" id="IPR032807">
    <property type="entry name" value="GNVR"/>
</dbReference>